<dbReference type="GO" id="GO:0003743">
    <property type="term" value="F:translation initiation factor activity"/>
    <property type="evidence" value="ECO:0007669"/>
    <property type="project" value="InterPro"/>
</dbReference>
<dbReference type="OMA" id="MFLKPYR"/>
<dbReference type="InterPro" id="IPR057429">
    <property type="entry name" value="WH_eIF2D"/>
</dbReference>
<evidence type="ECO:0000313" key="4">
    <source>
        <dbReference type="Proteomes" id="UP000006310"/>
    </source>
</evidence>
<protein>
    <recommendedName>
        <fullName evidence="2">SUI1 domain-containing protein</fullName>
    </recommendedName>
</protein>
<dbReference type="Pfam" id="PF25304">
    <property type="entry name" value="WHD_eIF2D"/>
    <property type="match status" value="1"/>
</dbReference>
<dbReference type="GeneID" id="34527467"/>
<feature type="domain" description="SUI1" evidence="2">
    <location>
        <begin position="469"/>
        <end position="542"/>
    </location>
</feature>
<proteinExistence type="predicted"/>
<dbReference type="CDD" id="cd11608">
    <property type="entry name" value="eIF2D_C"/>
    <property type="match status" value="1"/>
</dbReference>
<dbReference type="InterPro" id="IPR041366">
    <property type="entry name" value="Pre-PUA"/>
</dbReference>
<reference evidence="4" key="2">
    <citation type="submission" date="2012-08" db="EMBL/GenBank/DDBJ databases">
        <title>Genome sequence of Kazachstania naganishii.</title>
        <authorList>
            <person name="Gordon J.L."/>
            <person name="Armisen D."/>
            <person name="Proux-Wera E."/>
            <person name="OhEigeartaigh S.S."/>
            <person name="Byrne K.P."/>
            <person name="Wolfe K.H."/>
        </authorList>
    </citation>
    <scope>NUCLEOTIDE SEQUENCE [LARGE SCALE GENOMIC DNA]</scope>
    <source>
        <strain evidence="4">ATCC MYA-139 / BCRC 22969 / CBS 8797 / CCRC 22969 / KCTC 17520 / NBRC 10181 / NCYC 3082</strain>
    </source>
</reference>
<dbReference type="GO" id="GO:0003723">
    <property type="term" value="F:RNA binding"/>
    <property type="evidence" value="ECO:0007669"/>
    <property type="project" value="EnsemblFungi"/>
</dbReference>
<dbReference type="AlphaFoldDB" id="J7RA33"/>
<evidence type="ECO:0000259" key="2">
    <source>
        <dbReference type="PROSITE" id="PS50296"/>
    </source>
</evidence>
<dbReference type="Pfam" id="PF26292">
    <property type="entry name" value="PUA_elF2D"/>
    <property type="match status" value="1"/>
</dbReference>
<dbReference type="SUPFAM" id="SSF47592">
    <property type="entry name" value="SWIB/MDM2 domain"/>
    <property type="match status" value="1"/>
</dbReference>
<gene>
    <name evidence="3" type="primary">KNAG0H03200</name>
    <name evidence="3" type="ordered locus">KNAG_0H03200</name>
</gene>
<dbReference type="PROSITE" id="PS50296">
    <property type="entry name" value="SUI1"/>
    <property type="match status" value="1"/>
</dbReference>
<dbReference type="OrthoDB" id="199771at2759"/>
<keyword evidence="4" id="KW-1185">Reference proteome</keyword>
<dbReference type="SUPFAM" id="SSF55159">
    <property type="entry name" value="eIF1-like"/>
    <property type="match status" value="1"/>
</dbReference>
<dbReference type="Gene3D" id="3.30.780.10">
    <property type="entry name" value="SUI1-like domain"/>
    <property type="match status" value="1"/>
</dbReference>
<dbReference type="RefSeq" id="XP_022465980.1">
    <property type="nucleotide sequence ID" value="XM_022609600.1"/>
</dbReference>
<dbReference type="GO" id="GO:0001731">
    <property type="term" value="P:formation of translation preinitiation complex"/>
    <property type="evidence" value="ECO:0007669"/>
    <property type="project" value="InterPro"/>
</dbReference>
<dbReference type="InterPro" id="IPR036877">
    <property type="entry name" value="SUI1_dom_sf"/>
</dbReference>
<dbReference type="InterPro" id="IPR039759">
    <property type="entry name" value="eIF2D_SUI1"/>
</dbReference>
<feature type="region of interest" description="Disordered" evidence="1">
    <location>
        <begin position="196"/>
        <end position="215"/>
    </location>
</feature>
<evidence type="ECO:0000256" key="1">
    <source>
        <dbReference type="SAM" id="MobiDB-lite"/>
    </source>
</evidence>
<dbReference type="InterPro" id="IPR001950">
    <property type="entry name" value="SUI1"/>
</dbReference>
<dbReference type="InterPro" id="IPR048248">
    <property type="entry name" value="PUA_eIF2d-like"/>
</dbReference>
<accession>J7RA33</accession>
<dbReference type="InterPro" id="IPR036885">
    <property type="entry name" value="SWIB_MDM2_dom_sf"/>
</dbReference>
<dbReference type="KEGG" id="kng:KNAG_0H03200"/>
<dbReference type="Pfam" id="PF26291">
    <property type="entry name" value="SWIB_eIF2D"/>
    <property type="match status" value="1"/>
</dbReference>
<dbReference type="InterPro" id="IPR058886">
    <property type="entry name" value="SWIB_eIF2D"/>
</dbReference>
<dbReference type="Proteomes" id="UP000006310">
    <property type="component" value="Chromosome 8"/>
</dbReference>
<reference evidence="3 4" key="1">
    <citation type="journal article" date="2011" name="Proc. Natl. Acad. Sci. U.S.A.">
        <title>Evolutionary erosion of yeast sex chromosomes by mating-type switching accidents.</title>
        <authorList>
            <person name="Gordon J.L."/>
            <person name="Armisen D."/>
            <person name="Proux-Wera E."/>
            <person name="Oheigeartaigh S.S."/>
            <person name="Byrne K.P."/>
            <person name="Wolfe K.H."/>
        </authorList>
    </citation>
    <scope>NUCLEOTIDE SEQUENCE [LARGE SCALE GENOMIC DNA]</scope>
    <source>
        <strain evidence="4">ATCC MYA-139 / BCRC 22969 / CBS 8797 / CCRC 22969 / KCTC 17520 / NBRC 10181 / NCYC 3082</strain>
    </source>
</reference>
<dbReference type="Gene3D" id="3.10.400.20">
    <property type="match status" value="1"/>
</dbReference>
<dbReference type="STRING" id="1071383.J7RA33"/>
<organism evidence="3 4">
    <name type="scientific">Huiozyma naganishii (strain ATCC MYA-139 / BCRC 22969 / CBS 8797 / KCTC 17520 / NBRC 10181 / NCYC 3082 / Yp74L-3)</name>
    <name type="common">Yeast</name>
    <name type="synonym">Kazachstania naganishii</name>
    <dbReference type="NCBI Taxonomy" id="1071383"/>
    <lineage>
        <taxon>Eukaryota</taxon>
        <taxon>Fungi</taxon>
        <taxon>Dikarya</taxon>
        <taxon>Ascomycota</taxon>
        <taxon>Saccharomycotina</taxon>
        <taxon>Saccharomycetes</taxon>
        <taxon>Saccharomycetales</taxon>
        <taxon>Saccharomycetaceae</taxon>
        <taxon>Huiozyma</taxon>
    </lineage>
</organism>
<dbReference type="GO" id="GO:0006364">
    <property type="term" value="P:rRNA processing"/>
    <property type="evidence" value="ECO:0007669"/>
    <property type="project" value="EnsemblFungi"/>
</dbReference>
<name>J7RA33_HUIN7</name>
<dbReference type="Pfam" id="PF01253">
    <property type="entry name" value="SUI1"/>
    <property type="match status" value="1"/>
</dbReference>
<dbReference type="InterPro" id="IPR039757">
    <property type="entry name" value="EIF2D"/>
</dbReference>
<dbReference type="HOGENOM" id="CLU_012487_1_0_1"/>
<dbReference type="EMBL" id="HE978321">
    <property type="protein sequence ID" value="CCK71735.1"/>
    <property type="molecule type" value="Genomic_DNA"/>
</dbReference>
<evidence type="ECO:0000313" key="3">
    <source>
        <dbReference type="EMBL" id="CCK71735.1"/>
    </source>
</evidence>
<dbReference type="Pfam" id="PF17832">
    <property type="entry name" value="Pre-PUA"/>
    <property type="match status" value="1"/>
</dbReference>
<dbReference type="eggNOG" id="KOG2522">
    <property type="taxonomic scope" value="Eukaryota"/>
</dbReference>
<sequence length="561" mass="62331">MFKKTPHIKPLSNLKNSEQRKLQQEVQKQFGVDEFVFSGNTVKQTNFQSTTSVGTIYLNDEKIPVPLFFKEKHGSGPLWPSVYACWSHPGLLPIILTHSVVIEDHLFNGANLMISGTMPPFDVAHLHKGRPCGIANYKSPDVIIAVGTLKMDLEPFNTTGVVGHSGVVVEVAHHFADGLADAFRLKLDIPDKLESATTQEVAEEPPVEAKPTSPVTNPVAVDDLAEVLETLSVEDVDYFMTRALYYTLTQEPKLALPINASNFMSMHLMKCLPKGIDATEVNVKKSSWKKTAKYLKHFEKEGLLKLKGKGDDLVVVGSTDSKTHAGLKDFVPYLVGNSIAESGPKSQTTNGPVMFAVTSFQPDSTAQTALPLGGQRYFSGPEIREVLNEYITANKLAQPNNPKMVLLNDTLFGMVTKGNEEKQTTKRIMARPEILERVMKYHFKTLYQLFKDKDTPLTKHPQKGEPPKVHIITEMKIGRKVVTRVYNFDHLNIRDTEFAADLRKLCSASTTIGKTVSTPVVSEIQVQGAHGPLIIDHLRELGVPSSWVVFENKVKPKKKRK</sequence>
<dbReference type="PANTHER" id="PTHR12217:SF4">
    <property type="entry name" value="EUKARYOTIC TRANSLATION INITIATION FACTOR 2D"/>
    <property type="match status" value="1"/>
</dbReference>
<dbReference type="PANTHER" id="PTHR12217">
    <property type="entry name" value="EUKARYOTIC TRANSLATION INITIATION FACTOR 2D"/>
    <property type="match status" value="1"/>
</dbReference>